<organism evidence="6 7">
    <name type="scientific">Rubneribacter badeniensis</name>
    <dbReference type="NCBI Taxonomy" id="2070688"/>
    <lineage>
        <taxon>Bacteria</taxon>
        <taxon>Bacillati</taxon>
        <taxon>Actinomycetota</taxon>
        <taxon>Coriobacteriia</taxon>
        <taxon>Eggerthellales</taxon>
        <taxon>Eggerthellaceae</taxon>
        <taxon>Rubneribacter</taxon>
    </lineage>
</organism>
<dbReference type="RefSeq" id="WP_103263120.1">
    <property type="nucleotide sequence ID" value="NZ_PPEL01000064.1"/>
</dbReference>
<keyword evidence="7" id="KW-1185">Reference proteome</keyword>
<keyword evidence="4" id="KW-0411">Iron-sulfur</keyword>
<sequence>MSLIDGVLALLSGIESDTIAVHEERCISVRNRNADCLRCVEACTSGALSLRGNELVVEPERCIGCGTCATACPTCAIELRNPTDEELTAQLKRSIVATKGHPVIVCETALAAAGVASADAVDACVVPCLGRIDESALVGLAAYRAFDATLACGSCETCPHAPGGALAREVAASAKNLLAAFGSSLSIELTERVPDRVLASRSGASARGRGRGRSCEVRDADGGMGRREFFKSAKDASARAAGAAVAEGLGAADPALEPVHVAYRKVGPDGTLSHFVPTRRVRLYNYLRHVGDGQPVADEVETRVIGAVSIDAEKCSSCRMCAVFCPTGAIKKIDEDGVFGVVHRPSACMQCRLCERICPKQAITVSGLVPIRQFMGKEAVCFSMKRPTWTPNKPESMYNKVHSILGEDLEMCMF</sequence>
<evidence type="ECO:0000256" key="4">
    <source>
        <dbReference type="ARBA" id="ARBA00023014"/>
    </source>
</evidence>
<name>A0A2K2U3G0_9ACTN</name>
<comment type="caution">
    <text evidence="6">The sequence shown here is derived from an EMBL/GenBank/DDBJ whole genome shotgun (WGS) entry which is preliminary data.</text>
</comment>
<keyword evidence="2" id="KW-0479">Metal-binding</keyword>
<dbReference type="PANTHER" id="PTHR43687:SF1">
    <property type="entry name" value="FERREDOXIN III"/>
    <property type="match status" value="1"/>
</dbReference>
<dbReference type="PROSITE" id="PS00198">
    <property type="entry name" value="4FE4S_FER_1"/>
    <property type="match status" value="3"/>
</dbReference>
<dbReference type="SUPFAM" id="SSF54862">
    <property type="entry name" value="4Fe-4S ferredoxins"/>
    <property type="match status" value="2"/>
</dbReference>
<gene>
    <name evidence="6" type="ORF">C2L80_09830</name>
</gene>
<feature type="domain" description="4Fe-4S ferredoxin-type" evidence="5">
    <location>
        <begin position="306"/>
        <end position="335"/>
    </location>
</feature>
<dbReference type="InterPro" id="IPR017900">
    <property type="entry name" value="4Fe4S_Fe_S_CS"/>
</dbReference>
<reference evidence="6 7" key="1">
    <citation type="journal article" date="2018" name="Int. J. Syst. Evol. Microbiol.">
        <title>Rubneribacter badeniensis gen. nov., sp. nov. and Enteroscipio rubneri gen. nov., sp. nov., new members of the Eggerthellaceae isolated from human faeces.</title>
        <authorList>
            <person name="Danylec N."/>
            <person name="Gobl A."/>
            <person name="Stoll D.A."/>
            <person name="Hetzer B."/>
            <person name="Kulling S.E."/>
            <person name="Huch M."/>
        </authorList>
    </citation>
    <scope>NUCLEOTIDE SEQUENCE [LARGE SCALE GENOMIC DNA]</scope>
    <source>
        <strain evidence="6 7">ResAG-85</strain>
    </source>
</reference>
<feature type="domain" description="4Fe-4S ferredoxin-type" evidence="5">
    <location>
        <begin position="339"/>
        <end position="368"/>
    </location>
</feature>
<dbReference type="InterPro" id="IPR050572">
    <property type="entry name" value="Fe-S_Ferredoxin"/>
</dbReference>
<feature type="domain" description="4Fe-4S ferredoxin-type" evidence="5">
    <location>
        <begin position="53"/>
        <end position="82"/>
    </location>
</feature>
<proteinExistence type="predicted"/>
<evidence type="ECO:0000313" key="6">
    <source>
        <dbReference type="EMBL" id="PNV64841.1"/>
    </source>
</evidence>
<keyword evidence="1" id="KW-0004">4Fe-4S</keyword>
<accession>A0A2K2U3G0</accession>
<protein>
    <submittedName>
        <fullName evidence="6">4Fe-4S ferredoxin</fullName>
    </submittedName>
</protein>
<evidence type="ECO:0000259" key="5">
    <source>
        <dbReference type="PROSITE" id="PS51379"/>
    </source>
</evidence>
<dbReference type="EMBL" id="PPEL01000064">
    <property type="protein sequence ID" value="PNV64841.1"/>
    <property type="molecule type" value="Genomic_DNA"/>
</dbReference>
<evidence type="ECO:0000256" key="3">
    <source>
        <dbReference type="ARBA" id="ARBA00023004"/>
    </source>
</evidence>
<dbReference type="AlphaFoldDB" id="A0A2K2U3G0"/>
<dbReference type="Proteomes" id="UP000236488">
    <property type="component" value="Unassembled WGS sequence"/>
</dbReference>
<keyword evidence="3" id="KW-0408">Iron</keyword>
<dbReference type="GO" id="GO:0046872">
    <property type="term" value="F:metal ion binding"/>
    <property type="evidence" value="ECO:0007669"/>
    <property type="project" value="UniProtKB-KW"/>
</dbReference>
<dbReference type="Pfam" id="PF12838">
    <property type="entry name" value="Fer4_7"/>
    <property type="match status" value="2"/>
</dbReference>
<dbReference type="Gene3D" id="3.30.70.20">
    <property type="match status" value="2"/>
</dbReference>
<evidence type="ECO:0000313" key="7">
    <source>
        <dbReference type="Proteomes" id="UP000236488"/>
    </source>
</evidence>
<evidence type="ECO:0000256" key="2">
    <source>
        <dbReference type="ARBA" id="ARBA00022723"/>
    </source>
</evidence>
<dbReference type="InterPro" id="IPR017896">
    <property type="entry name" value="4Fe4S_Fe-S-bd"/>
</dbReference>
<evidence type="ECO:0000256" key="1">
    <source>
        <dbReference type="ARBA" id="ARBA00022485"/>
    </source>
</evidence>
<dbReference type="PANTHER" id="PTHR43687">
    <property type="entry name" value="ADENYLYLSULFATE REDUCTASE, BETA SUBUNIT"/>
    <property type="match status" value="1"/>
</dbReference>
<dbReference type="GO" id="GO:0051539">
    <property type="term" value="F:4 iron, 4 sulfur cluster binding"/>
    <property type="evidence" value="ECO:0007669"/>
    <property type="project" value="UniProtKB-KW"/>
</dbReference>
<dbReference type="PROSITE" id="PS51379">
    <property type="entry name" value="4FE4S_FER_2"/>
    <property type="match status" value="3"/>
</dbReference>